<dbReference type="InterPro" id="IPR041588">
    <property type="entry name" value="Integrase_H2C2"/>
</dbReference>
<protein>
    <submittedName>
        <fullName evidence="4">Uncharacterized protein LOC112458998</fullName>
    </submittedName>
</protein>
<feature type="domain" description="Integrase catalytic" evidence="2">
    <location>
        <begin position="173"/>
        <end position="269"/>
    </location>
</feature>
<dbReference type="GeneID" id="112458998"/>
<dbReference type="SUPFAM" id="SSF53098">
    <property type="entry name" value="Ribonuclease H-like"/>
    <property type="match status" value="1"/>
</dbReference>
<dbReference type="PANTHER" id="PTHR47331">
    <property type="entry name" value="PHD-TYPE DOMAIN-CONTAINING PROTEIN"/>
    <property type="match status" value="1"/>
</dbReference>
<gene>
    <name evidence="4" type="primary">LOC112458998</name>
</gene>
<dbReference type="Gene3D" id="3.30.420.10">
    <property type="entry name" value="Ribonuclease H-like superfamily/Ribonuclease H"/>
    <property type="match status" value="1"/>
</dbReference>
<dbReference type="PROSITE" id="PS50994">
    <property type="entry name" value="INTEGRASE"/>
    <property type="match status" value="1"/>
</dbReference>
<feature type="transmembrane region" description="Helical" evidence="1">
    <location>
        <begin position="202"/>
        <end position="219"/>
    </location>
</feature>
<sequence length="269" mass="30815">MKRVIARCIRFASKCRSLEVASGDLSVGDLGDAEMRIMRLVQLSAFESELRSLREKRLLDKKNRILSVSPFLDVDGVLRVGGRLRHADLTFAQKHPILLPANNHVFELIIRETHIKLCHARSQATLYAIRENYWLVNGKNRVKGIIRKCVVCSRWRPLTPEYQMGDLPRVRFAGSRPFESVGIDFCGPFFIKEKKHRNRNKIKIYVAVFVCLAVKAVHLEIVSDLTTEAFIACLKWFFARRGRAQVIQSDNGTNFLGTSNHLKEMQQGH</sequence>
<dbReference type="PANTHER" id="PTHR47331:SF1">
    <property type="entry name" value="GAG-LIKE PROTEIN"/>
    <property type="match status" value="1"/>
</dbReference>
<dbReference type="Gene3D" id="1.10.340.70">
    <property type="match status" value="1"/>
</dbReference>
<dbReference type="RefSeq" id="XP_024878636.1">
    <property type="nucleotide sequence ID" value="XM_025022868.1"/>
</dbReference>
<dbReference type="GO" id="GO:0003676">
    <property type="term" value="F:nucleic acid binding"/>
    <property type="evidence" value="ECO:0007669"/>
    <property type="project" value="InterPro"/>
</dbReference>
<organism evidence="3 4">
    <name type="scientific">Temnothorax curvispinosus</name>
    <dbReference type="NCBI Taxonomy" id="300111"/>
    <lineage>
        <taxon>Eukaryota</taxon>
        <taxon>Metazoa</taxon>
        <taxon>Ecdysozoa</taxon>
        <taxon>Arthropoda</taxon>
        <taxon>Hexapoda</taxon>
        <taxon>Insecta</taxon>
        <taxon>Pterygota</taxon>
        <taxon>Neoptera</taxon>
        <taxon>Endopterygota</taxon>
        <taxon>Hymenoptera</taxon>
        <taxon>Apocrita</taxon>
        <taxon>Aculeata</taxon>
        <taxon>Formicoidea</taxon>
        <taxon>Formicidae</taxon>
        <taxon>Myrmicinae</taxon>
        <taxon>Temnothorax</taxon>
    </lineage>
</organism>
<dbReference type="AlphaFoldDB" id="A0A6J1QBB4"/>
<name>A0A6J1QBB4_9HYME</name>
<keyword evidence="3" id="KW-1185">Reference proteome</keyword>
<accession>A0A6J1QBB4</accession>
<evidence type="ECO:0000259" key="2">
    <source>
        <dbReference type="PROSITE" id="PS50994"/>
    </source>
</evidence>
<dbReference type="Proteomes" id="UP000504618">
    <property type="component" value="Unplaced"/>
</dbReference>
<dbReference type="Pfam" id="PF17921">
    <property type="entry name" value="Integrase_H2C2"/>
    <property type="match status" value="1"/>
</dbReference>
<evidence type="ECO:0000313" key="3">
    <source>
        <dbReference type="Proteomes" id="UP000504618"/>
    </source>
</evidence>
<reference evidence="4" key="1">
    <citation type="submission" date="2025-08" db="UniProtKB">
        <authorList>
            <consortium name="RefSeq"/>
        </authorList>
    </citation>
    <scope>IDENTIFICATION</scope>
    <source>
        <tissue evidence="4">Whole body</tissue>
    </source>
</reference>
<dbReference type="InterPro" id="IPR036397">
    <property type="entry name" value="RNaseH_sf"/>
</dbReference>
<keyword evidence="1" id="KW-1133">Transmembrane helix</keyword>
<keyword evidence="1" id="KW-0472">Membrane</keyword>
<dbReference type="GO" id="GO:0015074">
    <property type="term" value="P:DNA integration"/>
    <property type="evidence" value="ECO:0007669"/>
    <property type="project" value="InterPro"/>
</dbReference>
<keyword evidence="1" id="KW-0812">Transmembrane</keyword>
<dbReference type="OrthoDB" id="6432478at2759"/>
<dbReference type="InterPro" id="IPR012337">
    <property type="entry name" value="RNaseH-like_sf"/>
</dbReference>
<evidence type="ECO:0000256" key="1">
    <source>
        <dbReference type="SAM" id="Phobius"/>
    </source>
</evidence>
<evidence type="ECO:0000313" key="4">
    <source>
        <dbReference type="RefSeq" id="XP_024878636.1"/>
    </source>
</evidence>
<dbReference type="InterPro" id="IPR001584">
    <property type="entry name" value="Integrase_cat-core"/>
</dbReference>
<proteinExistence type="predicted"/>